<accession>A0ABT3GXL9</accession>
<dbReference type="SUPFAM" id="SSF53383">
    <property type="entry name" value="PLP-dependent transferases"/>
    <property type="match status" value="1"/>
</dbReference>
<dbReference type="EMBL" id="JAPDFL010000001">
    <property type="protein sequence ID" value="MCW1932267.1"/>
    <property type="molecule type" value="Genomic_DNA"/>
</dbReference>
<dbReference type="RefSeq" id="WP_264505288.1">
    <property type="nucleotide sequence ID" value="NZ_JAPDFL010000001.1"/>
</dbReference>
<protein>
    <submittedName>
        <fullName evidence="1">Uncharacterized protein</fullName>
    </submittedName>
</protein>
<dbReference type="InterPro" id="IPR015424">
    <property type="entry name" value="PyrdxlP-dep_Trfase"/>
</dbReference>
<organism evidence="1 2">
    <name type="scientific">Pararhodobacter zhoushanensis</name>
    <dbReference type="NCBI Taxonomy" id="2479545"/>
    <lineage>
        <taxon>Bacteria</taxon>
        <taxon>Pseudomonadati</taxon>
        <taxon>Pseudomonadota</taxon>
        <taxon>Alphaproteobacteria</taxon>
        <taxon>Rhodobacterales</taxon>
        <taxon>Paracoccaceae</taxon>
        <taxon>Pararhodobacter</taxon>
    </lineage>
</organism>
<keyword evidence="2" id="KW-1185">Reference proteome</keyword>
<gene>
    <name evidence="1" type="ORF">OKW52_08315</name>
</gene>
<dbReference type="Gene3D" id="3.90.1150.170">
    <property type="match status" value="1"/>
</dbReference>
<proteinExistence type="predicted"/>
<dbReference type="Proteomes" id="UP001208938">
    <property type="component" value="Unassembled WGS sequence"/>
</dbReference>
<comment type="caution">
    <text evidence="1">The sequence shown here is derived from an EMBL/GenBank/DDBJ whole genome shotgun (WGS) entry which is preliminary data.</text>
</comment>
<evidence type="ECO:0000313" key="1">
    <source>
        <dbReference type="EMBL" id="MCW1932267.1"/>
    </source>
</evidence>
<evidence type="ECO:0000313" key="2">
    <source>
        <dbReference type="Proteomes" id="UP001208938"/>
    </source>
</evidence>
<reference evidence="1 2" key="1">
    <citation type="submission" date="2022-10" db="EMBL/GenBank/DDBJ databases">
        <title>Pararhodobacter sp. nov., isolated from marine algae.</title>
        <authorList>
            <person name="Choi B.J."/>
            <person name="Kim J.M."/>
            <person name="Lee J.K."/>
            <person name="Choi D.G."/>
            <person name="Jeon C.O."/>
        </authorList>
    </citation>
    <scope>NUCLEOTIDE SEQUENCE [LARGE SCALE GENOMIC DNA]</scope>
    <source>
        <strain evidence="1 2">ZQ420</strain>
    </source>
</reference>
<name>A0ABT3GXL9_9RHOB</name>
<sequence length="90" mass="9015">MGDGVTARAPMALMAPVVSNLCVFTADAGLPAPAQSALNTSIAQALQLSGMAVFSTTSVDGVTCLRAAITNHRTTAADIEAALQAVAAER</sequence>